<dbReference type="OrthoDB" id="10020480at2759"/>
<name>A0A818ZQF7_9BILA</name>
<dbReference type="Proteomes" id="UP000663891">
    <property type="component" value="Unassembled WGS sequence"/>
</dbReference>
<gene>
    <name evidence="3" type="ORF">OKA104_LOCUS16567</name>
    <name evidence="2" type="ORF">VCS650_LOCUS42474</name>
</gene>
<organism evidence="3 4">
    <name type="scientific">Adineta steineri</name>
    <dbReference type="NCBI Taxonomy" id="433720"/>
    <lineage>
        <taxon>Eukaryota</taxon>
        <taxon>Metazoa</taxon>
        <taxon>Spiralia</taxon>
        <taxon>Gnathifera</taxon>
        <taxon>Rotifera</taxon>
        <taxon>Eurotatoria</taxon>
        <taxon>Bdelloidea</taxon>
        <taxon>Adinetida</taxon>
        <taxon>Adinetidae</taxon>
        <taxon>Adineta</taxon>
    </lineage>
</organism>
<accession>A0A818ZQF7</accession>
<dbReference type="InterPro" id="IPR001810">
    <property type="entry name" value="F-box_dom"/>
</dbReference>
<evidence type="ECO:0000313" key="3">
    <source>
        <dbReference type="EMBL" id="CAF3766645.1"/>
    </source>
</evidence>
<protein>
    <recommendedName>
        <fullName evidence="1">F-box domain-containing protein</fullName>
    </recommendedName>
</protein>
<feature type="domain" description="F-box" evidence="1">
    <location>
        <begin position="2"/>
        <end position="52"/>
    </location>
</feature>
<evidence type="ECO:0000313" key="4">
    <source>
        <dbReference type="Proteomes" id="UP000663881"/>
    </source>
</evidence>
<dbReference type="AlphaFoldDB" id="A0A818ZQF7"/>
<dbReference type="EMBL" id="CAJNON010002268">
    <property type="protein sequence ID" value="CAF1505345.1"/>
    <property type="molecule type" value="Genomic_DNA"/>
</dbReference>
<reference evidence="3" key="1">
    <citation type="submission" date="2021-02" db="EMBL/GenBank/DDBJ databases">
        <authorList>
            <person name="Nowell W R."/>
        </authorList>
    </citation>
    <scope>NUCLEOTIDE SEQUENCE</scope>
</reference>
<evidence type="ECO:0000313" key="2">
    <source>
        <dbReference type="EMBL" id="CAF1505345.1"/>
    </source>
</evidence>
<dbReference type="PROSITE" id="PS50181">
    <property type="entry name" value="FBOX"/>
    <property type="match status" value="1"/>
</dbReference>
<dbReference type="Proteomes" id="UP000663881">
    <property type="component" value="Unassembled WGS sequence"/>
</dbReference>
<sequence>MMMKFEFLPNEILLETFKFLHLFDIFYSLNYLNNRLNKLIRSIPLDLNLKNVSKSTFDQFCQLLEVNPEIKDQVFSIELSNENRCTQIERFLSRFLLNQFSHLHSLILIPHENDHIVRILSIPILPFNTSNFSLITKLTISTCSMKQILNQLIQYAPMLKYLNIHQIKYTLERNDSYVIRFKAIHLQELILTDFEYQFTDYRTLMEHTPNLLSLELCAYSDRDTIDANQWEYLITDSLPHLEIFKFIFSYRSQNTDKFHQFQTDFWLVKHHWHTEYSFTNDFIMIYTIPYMLDYFELQENTTRYGNNIFNIFDKVTNLTVYDNTIKESCQYYFPNVTSLTILYSNHLQQSIISKQTIHLLKKLTNLSNLKHIGISSKIRFESRLLLLTILEEAPQLSSIKTDARLVSDGPFFTSTFHDYLKERIKTLDIYDYNYPSINNRCDLDRFCTNFSNLEQLICTVIE</sequence>
<evidence type="ECO:0000259" key="1">
    <source>
        <dbReference type="PROSITE" id="PS50181"/>
    </source>
</evidence>
<comment type="caution">
    <text evidence="3">The sequence shown here is derived from an EMBL/GenBank/DDBJ whole genome shotgun (WGS) entry which is preliminary data.</text>
</comment>
<proteinExistence type="predicted"/>
<dbReference type="EMBL" id="CAJOAY010000955">
    <property type="protein sequence ID" value="CAF3766645.1"/>
    <property type="molecule type" value="Genomic_DNA"/>
</dbReference>